<dbReference type="OrthoDB" id="433955at2759"/>
<dbReference type="Gene3D" id="3.40.50.150">
    <property type="entry name" value="Vaccinia Virus protein VP39"/>
    <property type="match status" value="1"/>
</dbReference>
<reference evidence="1" key="1">
    <citation type="journal article" date="2020" name="Stud. Mycol.">
        <title>101 Dothideomycetes genomes: a test case for predicting lifestyles and emergence of pathogens.</title>
        <authorList>
            <person name="Haridas S."/>
            <person name="Albert R."/>
            <person name="Binder M."/>
            <person name="Bloem J."/>
            <person name="Labutti K."/>
            <person name="Salamov A."/>
            <person name="Andreopoulos B."/>
            <person name="Baker S."/>
            <person name="Barry K."/>
            <person name="Bills G."/>
            <person name="Bluhm B."/>
            <person name="Cannon C."/>
            <person name="Castanera R."/>
            <person name="Culley D."/>
            <person name="Daum C."/>
            <person name="Ezra D."/>
            <person name="Gonzalez J."/>
            <person name="Henrissat B."/>
            <person name="Kuo A."/>
            <person name="Liang C."/>
            <person name="Lipzen A."/>
            <person name="Lutzoni F."/>
            <person name="Magnuson J."/>
            <person name="Mondo S."/>
            <person name="Nolan M."/>
            <person name="Ohm R."/>
            <person name="Pangilinan J."/>
            <person name="Park H.-J."/>
            <person name="Ramirez L."/>
            <person name="Alfaro M."/>
            <person name="Sun H."/>
            <person name="Tritt A."/>
            <person name="Yoshinaga Y."/>
            <person name="Zwiers L.-H."/>
            <person name="Turgeon B."/>
            <person name="Goodwin S."/>
            <person name="Spatafora J."/>
            <person name="Crous P."/>
            <person name="Grigoriev I."/>
        </authorList>
    </citation>
    <scope>NUCLEOTIDE SEQUENCE</scope>
    <source>
        <strain evidence="1">CBS 161.51</strain>
    </source>
</reference>
<keyword evidence="2" id="KW-1185">Reference proteome</keyword>
<sequence length="390" mass="42327">MSVSLAGPCLPPSSSLQPIRNIVTSSEESITTALRNLQTLYCPLRLPTAISNPIVRRKHIPAASTPIPVDSGYASHDEDEDDDALLKEVTATIRTDPFERAFATKWLTTLIGRAEEMDLDESVRERIVDDAAFILTSFSDLSNENEETALARAFSFPTSSGHSINITLNDEPLTGTDHTDVGLQSWGASIVLSSMLCAKPERFGLVHLPETATLIELGAGTGLVSLTLAKLLPGLGIANANITATDYHSAVLQNCRVNIKTNFPSASYPTPPVDTAILDWSQSPACLRSTSDLLVASDVVYAPEHAAWLRDCAADLLAPRGTFWLMVTVRKTGKFEGISDTVEAAFVSEQCPRDQGGRMFKILETEFVEKRRGIGRGDESGYKLYKIGWA</sequence>
<dbReference type="Proteomes" id="UP000800038">
    <property type="component" value="Unassembled WGS sequence"/>
</dbReference>
<dbReference type="PANTHER" id="PTHR14614:SF147">
    <property type="entry name" value="S-ADENOSYLMETHIONINE-DEPENDENT METHYLTRANSFERASE OF THE SEVEN BETA-STRAND FAMILY"/>
    <property type="match status" value="1"/>
</dbReference>
<dbReference type="PANTHER" id="PTHR14614">
    <property type="entry name" value="HEPATOCELLULAR CARCINOMA-ASSOCIATED ANTIGEN"/>
    <property type="match status" value="1"/>
</dbReference>
<evidence type="ECO:0008006" key="3">
    <source>
        <dbReference type="Google" id="ProtNLM"/>
    </source>
</evidence>
<evidence type="ECO:0000313" key="2">
    <source>
        <dbReference type="Proteomes" id="UP000800038"/>
    </source>
</evidence>
<proteinExistence type="predicted"/>
<name>A0A6A5T3I8_9PLEO</name>
<accession>A0A6A5T3I8</accession>
<protein>
    <recommendedName>
        <fullName evidence="3">S-adenosyl-L-methionine-dependent methyltransferase</fullName>
    </recommendedName>
</protein>
<dbReference type="InterPro" id="IPR029063">
    <property type="entry name" value="SAM-dependent_MTases_sf"/>
</dbReference>
<dbReference type="InterPro" id="IPR019410">
    <property type="entry name" value="Methyltransf_16"/>
</dbReference>
<dbReference type="AlphaFoldDB" id="A0A6A5T3I8"/>
<dbReference type="Pfam" id="PF10294">
    <property type="entry name" value="Methyltransf_16"/>
    <property type="match status" value="1"/>
</dbReference>
<dbReference type="GO" id="GO:0008757">
    <property type="term" value="F:S-adenosylmethionine-dependent methyltransferase activity"/>
    <property type="evidence" value="ECO:0007669"/>
    <property type="project" value="UniProtKB-ARBA"/>
</dbReference>
<dbReference type="EMBL" id="ML976001">
    <property type="protein sequence ID" value="KAF1946758.1"/>
    <property type="molecule type" value="Genomic_DNA"/>
</dbReference>
<dbReference type="CDD" id="cd02440">
    <property type="entry name" value="AdoMet_MTases"/>
    <property type="match status" value="1"/>
</dbReference>
<evidence type="ECO:0000313" key="1">
    <source>
        <dbReference type="EMBL" id="KAF1946758.1"/>
    </source>
</evidence>
<organism evidence="1 2">
    <name type="scientific">Clathrospora elynae</name>
    <dbReference type="NCBI Taxonomy" id="706981"/>
    <lineage>
        <taxon>Eukaryota</taxon>
        <taxon>Fungi</taxon>
        <taxon>Dikarya</taxon>
        <taxon>Ascomycota</taxon>
        <taxon>Pezizomycotina</taxon>
        <taxon>Dothideomycetes</taxon>
        <taxon>Pleosporomycetidae</taxon>
        <taxon>Pleosporales</taxon>
        <taxon>Diademaceae</taxon>
        <taxon>Clathrospora</taxon>
    </lineage>
</organism>
<gene>
    <name evidence="1" type="ORF">EJ02DRAFT_450119</name>
</gene>
<dbReference type="SUPFAM" id="SSF53335">
    <property type="entry name" value="S-adenosyl-L-methionine-dependent methyltransferases"/>
    <property type="match status" value="1"/>
</dbReference>